<feature type="region of interest" description="Disordered" evidence="1">
    <location>
        <begin position="361"/>
        <end position="393"/>
    </location>
</feature>
<evidence type="ECO:0000313" key="3">
    <source>
        <dbReference type="Proteomes" id="UP000672032"/>
    </source>
</evidence>
<dbReference type="AlphaFoldDB" id="A0A8A3P5J6"/>
<name>A0A8A3P5J6_9HELO</name>
<reference evidence="2" key="1">
    <citation type="submission" date="2020-10" db="EMBL/GenBank/DDBJ databases">
        <title>Genome Sequence of Monilinia vaccinii-corymbosi Sheds Light on Mummy Berry Disease Infection of Blueberry and Mating Type.</title>
        <authorList>
            <person name="Yow A.G."/>
            <person name="Zhang Y."/>
            <person name="Bansal K."/>
            <person name="Eacker S.M."/>
            <person name="Sullivan S."/>
            <person name="Liachko I."/>
            <person name="Cubeta M.A."/>
            <person name="Rollins J.A."/>
            <person name="Ashrafi H."/>
        </authorList>
    </citation>
    <scope>NUCLEOTIDE SEQUENCE</scope>
    <source>
        <strain evidence="2">RL-1</strain>
    </source>
</reference>
<keyword evidence="3" id="KW-1185">Reference proteome</keyword>
<sequence>MDPSNSAPTTAWPAPNNTSSNLPPYSKEPATAVSLPQRNSEWVDDTITTAFPQTPLEREDPLAPFFPTGRRQVATAQSSILSPTSAYPPTPISDHARQVSGYASQNHRRTSSKYSEYGYRIPVPHSARFQRDLQSERVDSQNPGYYASNLPDFLSSSGGLVSSSVTCQKNAHPGTSQLPRTQTRLFDLTQSPVIPGSPQLFPEFNDIRSDTASRTMIPQADVLHQRPPEQPHVGHLHSQEHQQQFLAPLGSSQSKPPTRTKRSSSIITGLDQGIFRNPAQPPHHLQNRDNFYAYQKDDSRFSRYLPPNREHIPRRKRASSSERSSIQKDREQAKIWDERMDAGRQPSKPTDRIPTYQEFRRTTPRSDQCPSPTSAISPYHHFGPGLRPSRESDLRFGPKMVREIYEERWKISQGYEQLRGYFSDPKEGVYKDLVWEEWLEIYHYLKGRDERAMERELVLELKAN</sequence>
<feature type="region of interest" description="Disordered" evidence="1">
    <location>
        <begin position="299"/>
        <end position="333"/>
    </location>
</feature>
<feature type="compositionally biased region" description="Polar residues" evidence="1">
    <location>
        <begin position="365"/>
        <end position="376"/>
    </location>
</feature>
<accession>A0A8A3P5J6</accession>
<feature type="region of interest" description="Disordered" evidence="1">
    <location>
        <begin position="1"/>
        <end position="44"/>
    </location>
</feature>
<feature type="compositionally biased region" description="Polar residues" evidence="1">
    <location>
        <begin position="74"/>
        <end position="85"/>
    </location>
</feature>
<evidence type="ECO:0000313" key="2">
    <source>
        <dbReference type="EMBL" id="QSZ28748.1"/>
    </source>
</evidence>
<feature type="region of interest" description="Disordered" evidence="1">
    <location>
        <begin position="73"/>
        <end position="113"/>
    </location>
</feature>
<protein>
    <submittedName>
        <fullName evidence="2">Uncharacterized protein</fullName>
    </submittedName>
</protein>
<dbReference type="EMBL" id="CP063405">
    <property type="protein sequence ID" value="QSZ28748.1"/>
    <property type="molecule type" value="Genomic_DNA"/>
</dbReference>
<organism evidence="2 3">
    <name type="scientific">Monilinia vaccinii-corymbosi</name>
    <dbReference type="NCBI Taxonomy" id="61207"/>
    <lineage>
        <taxon>Eukaryota</taxon>
        <taxon>Fungi</taxon>
        <taxon>Dikarya</taxon>
        <taxon>Ascomycota</taxon>
        <taxon>Pezizomycotina</taxon>
        <taxon>Leotiomycetes</taxon>
        <taxon>Helotiales</taxon>
        <taxon>Sclerotiniaceae</taxon>
        <taxon>Monilinia</taxon>
    </lineage>
</organism>
<gene>
    <name evidence="2" type="ORF">DSL72_003250</name>
</gene>
<proteinExistence type="predicted"/>
<dbReference type="Proteomes" id="UP000672032">
    <property type="component" value="Chromosome 1"/>
</dbReference>
<feature type="compositionally biased region" description="Polar residues" evidence="1">
    <location>
        <begin position="1"/>
        <end position="23"/>
    </location>
</feature>
<feature type="compositionally biased region" description="Polar residues" evidence="1">
    <location>
        <begin position="34"/>
        <end position="44"/>
    </location>
</feature>
<dbReference type="OrthoDB" id="3487366at2759"/>
<evidence type="ECO:0000256" key="1">
    <source>
        <dbReference type="SAM" id="MobiDB-lite"/>
    </source>
</evidence>